<dbReference type="OMA" id="CATGHRY"/>
<name>A0A2P6PI34_ROSCH</name>
<dbReference type="Proteomes" id="UP000238479">
    <property type="component" value="Chromosome 7"/>
</dbReference>
<evidence type="ECO:0000313" key="2">
    <source>
        <dbReference type="Proteomes" id="UP000238479"/>
    </source>
</evidence>
<dbReference type="OrthoDB" id="1921166at2759"/>
<dbReference type="Gramene" id="PRQ21596">
    <property type="protein sequence ID" value="PRQ21596"/>
    <property type="gene ID" value="RchiOBHm_Chr7g0240961"/>
</dbReference>
<reference evidence="1 2" key="1">
    <citation type="journal article" date="2018" name="Nat. Genet.">
        <title>The Rosa genome provides new insights in the design of modern roses.</title>
        <authorList>
            <person name="Bendahmane M."/>
        </authorList>
    </citation>
    <scope>NUCLEOTIDE SEQUENCE [LARGE SCALE GENOMIC DNA]</scope>
    <source>
        <strain evidence="2">cv. Old Blush</strain>
    </source>
</reference>
<dbReference type="InterPro" id="IPR013083">
    <property type="entry name" value="Znf_RING/FYVE/PHD"/>
</dbReference>
<evidence type="ECO:0000313" key="1">
    <source>
        <dbReference type="EMBL" id="PRQ21596.1"/>
    </source>
</evidence>
<dbReference type="Pfam" id="PF07800">
    <property type="entry name" value="DUF1644"/>
    <property type="match status" value="1"/>
</dbReference>
<sequence>MAKVNKLRRKSDSQSLRRTSYALKALKNVRAKKKSAQASKKKDWEDVTCSVCMESPHNAVLLLCSSYDKGCRPYMCATGHRYSNCLEQYQKAYTKVSSIQNSQDWDRSVGNLGVNSSEGEPIEKGEKPELLCPLCRGQVKGCTVVERARKHLNAKKRTCLQDKCSFSGTYRELKKHVKSKHPLARPRAVDPVLEEKWKKLERERERNDVISTIMSSTPGAVVLGDYVLEPNHDGIYSDSDSELDDYIDDLGFGPFVGLNGGLFSQRRFQRDYDSLDDDDFSRAAGSNSSVAPRRSFSRNRVIFGRPRRRRRNREERAPGRFV</sequence>
<comment type="caution">
    <text evidence="1">The sequence shown here is derived from an EMBL/GenBank/DDBJ whole genome shotgun (WGS) entry which is preliminary data.</text>
</comment>
<organism evidence="1 2">
    <name type="scientific">Rosa chinensis</name>
    <name type="common">China rose</name>
    <dbReference type="NCBI Taxonomy" id="74649"/>
    <lineage>
        <taxon>Eukaryota</taxon>
        <taxon>Viridiplantae</taxon>
        <taxon>Streptophyta</taxon>
        <taxon>Embryophyta</taxon>
        <taxon>Tracheophyta</taxon>
        <taxon>Spermatophyta</taxon>
        <taxon>Magnoliopsida</taxon>
        <taxon>eudicotyledons</taxon>
        <taxon>Gunneridae</taxon>
        <taxon>Pentapetalae</taxon>
        <taxon>rosids</taxon>
        <taxon>fabids</taxon>
        <taxon>Rosales</taxon>
        <taxon>Rosaceae</taxon>
        <taxon>Rosoideae</taxon>
        <taxon>Rosoideae incertae sedis</taxon>
        <taxon>Rosa</taxon>
    </lineage>
</organism>
<gene>
    <name evidence="1" type="ORF">RchiOBHm_Chr7g0240961</name>
</gene>
<dbReference type="EMBL" id="PDCK01000045">
    <property type="protein sequence ID" value="PRQ21596.1"/>
    <property type="molecule type" value="Genomic_DNA"/>
</dbReference>
<protein>
    <submittedName>
        <fullName evidence="1">Putative transcription factor C2H2 family</fullName>
    </submittedName>
</protein>
<accession>A0A2P6PI34</accession>
<keyword evidence="2" id="KW-1185">Reference proteome</keyword>
<dbReference type="PANTHER" id="PTHR31197:SF21">
    <property type="entry name" value="C2H2-TYPE DOMAIN-CONTAINING PROTEIN"/>
    <property type="match status" value="1"/>
</dbReference>
<dbReference type="InterPro" id="IPR012866">
    <property type="entry name" value="DUF1644"/>
</dbReference>
<dbReference type="Gene3D" id="3.30.40.10">
    <property type="entry name" value="Zinc/RING finger domain, C3HC4 (zinc finger)"/>
    <property type="match status" value="1"/>
</dbReference>
<proteinExistence type="predicted"/>
<dbReference type="PANTHER" id="PTHR31197">
    <property type="entry name" value="OS01G0612600 PROTEIN"/>
    <property type="match status" value="1"/>
</dbReference>
<dbReference type="AlphaFoldDB" id="A0A2P6PI34"/>
<dbReference type="STRING" id="74649.A0A2P6PI34"/>